<dbReference type="SUPFAM" id="SSF81452">
    <property type="entry name" value="Cytochrome c oxidase subunit III-like"/>
    <property type="match status" value="1"/>
</dbReference>
<dbReference type="GO" id="GO:0004129">
    <property type="term" value="F:cytochrome-c oxidase activity"/>
    <property type="evidence" value="ECO:0007669"/>
    <property type="project" value="InterPro"/>
</dbReference>
<protein>
    <recommendedName>
        <fullName evidence="7">Heme-copper oxidase subunit III family profile domain-containing protein</fullName>
    </recommendedName>
</protein>
<keyword evidence="4 6" id="KW-1133">Transmembrane helix</keyword>
<accession>A0A381V631</accession>
<feature type="transmembrane region" description="Helical" evidence="6">
    <location>
        <begin position="20"/>
        <end position="43"/>
    </location>
</feature>
<sequence length="197" mass="22537">MQVPYTVKARPDTGLYNAKIGIWLFLASEVMLFGALFSSYILLRAGSTTWFVGSEELSVPIGTFNTMVLIVSSVTVVMAWASLRMNDLKKYKLYMGLTILLGLTFLVVKIMFEYLPKIEHHHIPSTHNFYAIYFVLTGLHALHVIGGLIVNAYFWGPGAKMWETDPEQFTNRIEIAGLYWHFVDIVWIFLFPTIYLL</sequence>
<comment type="similarity">
    <text evidence="2">Belongs to the cytochrome c oxidase subunit 3 family.</text>
</comment>
<dbReference type="AlphaFoldDB" id="A0A381V631"/>
<feature type="transmembrane region" description="Helical" evidence="6">
    <location>
        <begin position="63"/>
        <end position="81"/>
    </location>
</feature>
<dbReference type="InterPro" id="IPR013833">
    <property type="entry name" value="Cyt_c_oxidase_su3_a-hlx"/>
</dbReference>
<dbReference type="GO" id="GO:0019646">
    <property type="term" value="P:aerobic electron transport chain"/>
    <property type="evidence" value="ECO:0007669"/>
    <property type="project" value="InterPro"/>
</dbReference>
<evidence type="ECO:0000313" key="8">
    <source>
        <dbReference type="EMBL" id="SVA35664.1"/>
    </source>
</evidence>
<organism evidence="8">
    <name type="scientific">marine metagenome</name>
    <dbReference type="NCBI Taxonomy" id="408172"/>
    <lineage>
        <taxon>unclassified sequences</taxon>
        <taxon>metagenomes</taxon>
        <taxon>ecological metagenomes</taxon>
    </lineage>
</organism>
<gene>
    <name evidence="8" type="ORF">METZ01_LOCUS88518</name>
</gene>
<feature type="domain" description="Heme-copper oxidase subunit III family profile" evidence="7">
    <location>
        <begin position="1"/>
        <end position="197"/>
    </location>
</feature>
<feature type="transmembrane region" description="Helical" evidence="6">
    <location>
        <begin position="93"/>
        <end position="112"/>
    </location>
</feature>
<dbReference type="GO" id="GO:0016020">
    <property type="term" value="C:membrane"/>
    <property type="evidence" value="ECO:0007669"/>
    <property type="project" value="UniProtKB-SubCell"/>
</dbReference>
<reference evidence="8" key="1">
    <citation type="submission" date="2018-05" db="EMBL/GenBank/DDBJ databases">
        <authorList>
            <person name="Lanie J.A."/>
            <person name="Ng W.-L."/>
            <person name="Kazmierczak K.M."/>
            <person name="Andrzejewski T.M."/>
            <person name="Davidsen T.M."/>
            <person name="Wayne K.J."/>
            <person name="Tettelin H."/>
            <person name="Glass J.I."/>
            <person name="Rusch D."/>
            <person name="Podicherti R."/>
            <person name="Tsui H.-C.T."/>
            <person name="Winkler M.E."/>
        </authorList>
    </citation>
    <scope>NUCLEOTIDE SEQUENCE</scope>
</reference>
<evidence type="ECO:0000256" key="6">
    <source>
        <dbReference type="SAM" id="Phobius"/>
    </source>
</evidence>
<feature type="transmembrane region" description="Helical" evidence="6">
    <location>
        <begin position="132"/>
        <end position="155"/>
    </location>
</feature>
<dbReference type="InterPro" id="IPR035973">
    <property type="entry name" value="Cyt_c_oxidase_su3-like_sf"/>
</dbReference>
<dbReference type="Pfam" id="PF00510">
    <property type="entry name" value="COX3"/>
    <property type="match status" value="1"/>
</dbReference>
<dbReference type="PANTHER" id="PTHR11403:SF6">
    <property type="entry name" value="NITRIC OXIDE REDUCTASE SUBUNIT E"/>
    <property type="match status" value="1"/>
</dbReference>
<evidence type="ECO:0000256" key="2">
    <source>
        <dbReference type="ARBA" id="ARBA00010581"/>
    </source>
</evidence>
<dbReference type="PANTHER" id="PTHR11403">
    <property type="entry name" value="CYTOCHROME C OXIDASE SUBUNIT III"/>
    <property type="match status" value="1"/>
</dbReference>
<evidence type="ECO:0000259" key="7">
    <source>
        <dbReference type="PROSITE" id="PS50253"/>
    </source>
</evidence>
<evidence type="ECO:0000256" key="5">
    <source>
        <dbReference type="ARBA" id="ARBA00023136"/>
    </source>
</evidence>
<dbReference type="Gene3D" id="1.20.120.80">
    <property type="entry name" value="Cytochrome c oxidase, subunit III, four-helix bundle"/>
    <property type="match status" value="1"/>
</dbReference>
<dbReference type="EMBL" id="UINC01007918">
    <property type="protein sequence ID" value="SVA35664.1"/>
    <property type="molecule type" value="Genomic_DNA"/>
</dbReference>
<feature type="transmembrane region" description="Helical" evidence="6">
    <location>
        <begin position="176"/>
        <end position="196"/>
    </location>
</feature>
<keyword evidence="5 6" id="KW-0472">Membrane</keyword>
<dbReference type="InterPro" id="IPR024791">
    <property type="entry name" value="Cyt_c/ubiquinol_Oxase_su3"/>
</dbReference>
<keyword evidence="3 6" id="KW-0812">Transmembrane</keyword>
<proteinExistence type="inferred from homology"/>
<evidence type="ECO:0000256" key="1">
    <source>
        <dbReference type="ARBA" id="ARBA00004141"/>
    </source>
</evidence>
<evidence type="ECO:0000256" key="4">
    <source>
        <dbReference type="ARBA" id="ARBA00022989"/>
    </source>
</evidence>
<dbReference type="InterPro" id="IPR000298">
    <property type="entry name" value="Cyt_c_oxidase-like_su3"/>
</dbReference>
<dbReference type="PROSITE" id="PS50253">
    <property type="entry name" value="COX3"/>
    <property type="match status" value="1"/>
</dbReference>
<evidence type="ECO:0000256" key="3">
    <source>
        <dbReference type="ARBA" id="ARBA00022692"/>
    </source>
</evidence>
<name>A0A381V631_9ZZZZ</name>
<comment type="subcellular location">
    <subcellularLocation>
        <location evidence="1">Membrane</location>
        <topology evidence="1">Multi-pass membrane protein</topology>
    </subcellularLocation>
</comment>